<dbReference type="EMBL" id="QJKJ01003520">
    <property type="protein sequence ID" value="RDX98045.1"/>
    <property type="molecule type" value="Genomic_DNA"/>
</dbReference>
<gene>
    <name evidence="1" type="ORF">CR513_19096</name>
</gene>
<feature type="non-terminal residue" evidence="1">
    <location>
        <position position="1"/>
    </location>
</feature>
<dbReference type="AlphaFoldDB" id="A0A371H5H8"/>
<organism evidence="1 2">
    <name type="scientific">Mucuna pruriens</name>
    <name type="common">Velvet bean</name>
    <name type="synonym">Dolichos pruriens</name>
    <dbReference type="NCBI Taxonomy" id="157652"/>
    <lineage>
        <taxon>Eukaryota</taxon>
        <taxon>Viridiplantae</taxon>
        <taxon>Streptophyta</taxon>
        <taxon>Embryophyta</taxon>
        <taxon>Tracheophyta</taxon>
        <taxon>Spermatophyta</taxon>
        <taxon>Magnoliopsida</taxon>
        <taxon>eudicotyledons</taxon>
        <taxon>Gunneridae</taxon>
        <taxon>Pentapetalae</taxon>
        <taxon>rosids</taxon>
        <taxon>fabids</taxon>
        <taxon>Fabales</taxon>
        <taxon>Fabaceae</taxon>
        <taxon>Papilionoideae</taxon>
        <taxon>50 kb inversion clade</taxon>
        <taxon>NPAAA clade</taxon>
        <taxon>indigoferoid/millettioid clade</taxon>
        <taxon>Phaseoleae</taxon>
        <taxon>Mucuna</taxon>
    </lineage>
</organism>
<proteinExistence type="predicted"/>
<evidence type="ECO:0000313" key="1">
    <source>
        <dbReference type="EMBL" id="RDX98045.1"/>
    </source>
</evidence>
<reference evidence="1" key="1">
    <citation type="submission" date="2018-05" db="EMBL/GenBank/DDBJ databases">
        <title>Draft genome of Mucuna pruriens seed.</title>
        <authorList>
            <person name="Nnadi N.E."/>
            <person name="Vos R."/>
            <person name="Hasami M.H."/>
            <person name="Devisetty U.K."/>
            <person name="Aguiy J.C."/>
        </authorList>
    </citation>
    <scope>NUCLEOTIDE SEQUENCE [LARGE SCALE GENOMIC DNA]</scope>
    <source>
        <strain evidence="1">JCA_2017</strain>
    </source>
</reference>
<protein>
    <submittedName>
        <fullName evidence="1">Uncharacterized protein</fullName>
    </submittedName>
</protein>
<keyword evidence="2" id="KW-1185">Reference proteome</keyword>
<accession>A0A371H5H8</accession>
<comment type="caution">
    <text evidence="1">The sequence shown here is derived from an EMBL/GenBank/DDBJ whole genome shotgun (WGS) entry which is preliminary data.</text>
</comment>
<evidence type="ECO:0000313" key="2">
    <source>
        <dbReference type="Proteomes" id="UP000257109"/>
    </source>
</evidence>
<name>A0A371H5H8_MUCPR</name>
<sequence length="93" mass="11168">MEEFGDEIHRGYAFGFYPPRALMFPKDAFVLMVAKEESKYIKRCDLAFDQVSKERKLQLQEFEELRLEAYENSNIYKERIYVAMRVEVTTRVD</sequence>
<dbReference type="Proteomes" id="UP000257109">
    <property type="component" value="Unassembled WGS sequence"/>
</dbReference>